<evidence type="ECO:0000313" key="1">
    <source>
        <dbReference type="EMBL" id="PWI24316.1"/>
    </source>
</evidence>
<gene>
    <name evidence="1" type="ORF">DEX24_13920</name>
</gene>
<dbReference type="Gene3D" id="3.30.420.40">
    <property type="match status" value="2"/>
</dbReference>
<dbReference type="RefSeq" id="WP_109307024.1">
    <property type="nucleotide sequence ID" value="NZ_BJUF01000027.1"/>
</dbReference>
<sequence>MLSNKDKQLSIVYDDFSITVLAVQKDNVEQGITYQIPLEDGVIVQGLIEDEDTLFTILREAFKKLKLKKYAIRFLAPNNLVFMKKIMVSGQTEPDKSIKDIVEEKIGDTIQLPFDYPVFDLHDDHSAQGEISIFAAEKDEITKWQSIFEDLGHFPEAVDIEILADLRLLEQVMPEFMLGTYLVIDWSKTNLMLAIVQQGNVEYIKHHKINTLFKNWEMQKEPDEQLKFELLDMQQDAYRRELEIAYEEIKKAMHFYQFSLNRGSKEIQRIVNTGDHPLLTQITTNLKKELTIPVNELTQSDIAKKYPNYDPKYATLLGLAIKEVTK</sequence>
<keyword evidence="2" id="KW-1185">Reference proteome</keyword>
<protein>
    <recommendedName>
        <fullName evidence="3">Pilus assembly protein PilM</fullName>
    </recommendedName>
</protein>
<dbReference type="OrthoDB" id="2690797at2"/>
<proteinExistence type="predicted"/>
<reference evidence="1 2" key="1">
    <citation type="submission" date="2018-05" db="EMBL/GenBank/DDBJ databases">
        <title>Kurthia sibirica genome sequence.</title>
        <authorList>
            <person name="Maclea K.S."/>
            <person name="Goen A.E."/>
        </authorList>
    </citation>
    <scope>NUCLEOTIDE SEQUENCE [LARGE SCALE GENOMIC DNA]</scope>
    <source>
        <strain evidence="1 2">ATCC 49154</strain>
    </source>
</reference>
<evidence type="ECO:0008006" key="3">
    <source>
        <dbReference type="Google" id="ProtNLM"/>
    </source>
</evidence>
<dbReference type="Gene3D" id="3.30.1490.300">
    <property type="match status" value="1"/>
</dbReference>
<dbReference type="AlphaFoldDB" id="A0A2U3AID8"/>
<dbReference type="InterPro" id="IPR005883">
    <property type="entry name" value="PilM"/>
</dbReference>
<dbReference type="Pfam" id="PF11104">
    <property type="entry name" value="PilM_2"/>
    <property type="match status" value="1"/>
</dbReference>
<organism evidence="1 2">
    <name type="scientific">Kurthia sibirica</name>
    <dbReference type="NCBI Taxonomy" id="202750"/>
    <lineage>
        <taxon>Bacteria</taxon>
        <taxon>Bacillati</taxon>
        <taxon>Bacillota</taxon>
        <taxon>Bacilli</taxon>
        <taxon>Bacillales</taxon>
        <taxon>Caryophanaceae</taxon>
        <taxon>Kurthia</taxon>
    </lineage>
</organism>
<comment type="caution">
    <text evidence="1">The sequence shown here is derived from an EMBL/GenBank/DDBJ whole genome shotgun (WGS) entry which is preliminary data.</text>
</comment>
<name>A0A2U3AID8_9BACL</name>
<evidence type="ECO:0000313" key="2">
    <source>
        <dbReference type="Proteomes" id="UP000245938"/>
    </source>
</evidence>
<dbReference type="EMBL" id="QFVR01000023">
    <property type="protein sequence ID" value="PWI24316.1"/>
    <property type="molecule type" value="Genomic_DNA"/>
</dbReference>
<dbReference type="Proteomes" id="UP000245938">
    <property type="component" value="Unassembled WGS sequence"/>
</dbReference>
<accession>A0A2U3AID8</accession>